<evidence type="ECO:0000313" key="10">
    <source>
        <dbReference type="Proteomes" id="UP000014978"/>
    </source>
</evidence>
<keyword evidence="4" id="KW-0545">Nucleotide biosynthesis</keyword>
<dbReference type="InterPro" id="IPR018094">
    <property type="entry name" value="Thymidylate_kinase"/>
</dbReference>
<dbReference type="GO" id="GO:0005739">
    <property type="term" value="C:mitochondrion"/>
    <property type="evidence" value="ECO:0007669"/>
    <property type="project" value="TreeGrafter"/>
</dbReference>
<dbReference type="PANTHER" id="PTHR10344">
    <property type="entry name" value="THYMIDYLATE KINASE"/>
    <property type="match status" value="1"/>
</dbReference>
<keyword evidence="5" id="KW-0547">Nucleotide-binding</keyword>
<evidence type="ECO:0000256" key="5">
    <source>
        <dbReference type="ARBA" id="ARBA00022741"/>
    </source>
</evidence>
<dbReference type="OrthoDB" id="425602at2759"/>
<keyword evidence="6 9" id="KW-0418">Kinase</keyword>
<dbReference type="GO" id="GO:0005829">
    <property type="term" value="C:cytosol"/>
    <property type="evidence" value="ECO:0007669"/>
    <property type="project" value="TreeGrafter"/>
</dbReference>
<dbReference type="SUPFAM" id="SSF52540">
    <property type="entry name" value="P-loop containing nucleoside triphosphate hydrolases"/>
    <property type="match status" value="1"/>
</dbReference>
<feature type="domain" description="Thymidylate kinase-like" evidence="8">
    <location>
        <begin position="49"/>
        <end position="238"/>
    </location>
</feature>
<dbReference type="Proteomes" id="UP000014978">
    <property type="component" value="Unassembled WGS sequence"/>
</dbReference>
<dbReference type="PANTHER" id="PTHR10344:SF1">
    <property type="entry name" value="THYMIDYLATE KINASE"/>
    <property type="match status" value="1"/>
</dbReference>
<dbReference type="CDD" id="cd01672">
    <property type="entry name" value="TMPK"/>
    <property type="match status" value="1"/>
</dbReference>
<keyword evidence="3" id="KW-0808">Transferase</keyword>
<reference evidence="10" key="1">
    <citation type="journal article" date="2013" name="PLoS Genet.">
        <title>The genome of Spraguea lophii and the basis of host-microsporidian interactions.</title>
        <authorList>
            <person name="Campbell S.E."/>
            <person name="Williams T.A."/>
            <person name="Yousuf A."/>
            <person name="Soanes D.M."/>
            <person name="Paszkiewicz K.H."/>
            <person name="Williams B.A.P."/>
        </authorList>
    </citation>
    <scope>NUCLEOTIDE SEQUENCE [LARGE SCALE GENOMIC DNA]</scope>
    <source>
        <strain evidence="10">42_110</strain>
    </source>
</reference>
<comment type="caution">
    <text evidence="9">The sequence shown here is derived from an EMBL/GenBank/DDBJ whole genome shotgun (WGS) entry which is preliminary data.</text>
</comment>
<dbReference type="EC" id="2.7.4.9" evidence="2"/>
<dbReference type="HAMAP" id="MF_00165">
    <property type="entry name" value="Thymidylate_kinase"/>
    <property type="match status" value="1"/>
</dbReference>
<dbReference type="NCBIfam" id="TIGR00041">
    <property type="entry name" value="DTMP_kinase"/>
    <property type="match status" value="1"/>
</dbReference>
<dbReference type="OMA" id="YWHQFDA"/>
<dbReference type="EMBL" id="ATCN01000010">
    <property type="protein sequence ID" value="EPR80119.1"/>
    <property type="molecule type" value="Genomic_DNA"/>
</dbReference>
<comment type="similarity">
    <text evidence="1">Belongs to the thymidylate kinase family.</text>
</comment>
<dbReference type="GO" id="GO:0005634">
    <property type="term" value="C:nucleus"/>
    <property type="evidence" value="ECO:0007669"/>
    <property type="project" value="TreeGrafter"/>
</dbReference>
<keyword evidence="7" id="KW-0067">ATP-binding</keyword>
<proteinExistence type="inferred from homology"/>
<evidence type="ECO:0000256" key="4">
    <source>
        <dbReference type="ARBA" id="ARBA00022727"/>
    </source>
</evidence>
<dbReference type="Gene3D" id="3.40.50.300">
    <property type="entry name" value="P-loop containing nucleotide triphosphate hydrolases"/>
    <property type="match status" value="1"/>
</dbReference>
<dbReference type="InterPro" id="IPR039430">
    <property type="entry name" value="Thymidylate_kin-like_dom"/>
</dbReference>
<evidence type="ECO:0000313" key="9">
    <source>
        <dbReference type="EMBL" id="EPR80119.1"/>
    </source>
</evidence>
<dbReference type="GO" id="GO:0006235">
    <property type="term" value="P:dTTP biosynthetic process"/>
    <property type="evidence" value="ECO:0007669"/>
    <property type="project" value="TreeGrafter"/>
</dbReference>
<dbReference type="GO" id="GO:0004550">
    <property type="term" value="F:nucleoside diphosphate kinase activity"/>
    <property type="evidence" value="ECO:0007669"/>
    <property type="project" value="TreeGrafter"/>
</dbReference>
<evidence type="ECO:0000256" key="7">
    <source>
        <dbReference type="ARBA" id="ARBA00022840"/>
    </source>
</evidence>
<dbReference type="AlphaFoldDB" id="S7XLZ6"/>
<gene>
    <name evidence="9" type="ORF">SLOPH_2696</name>
</gene>
<dbReference type="GO" id="GO:0004798">
    <property type="term" value="F:dTMP kinase activity"/>
    <property type="evidence" value="ECO:0007669"/>
    <property type="project" value="UniProtKB-EC"/>
</dbReference>
<dbReference type="InParanoid" id="S7XLZ6"/>
<evidence type="ECO:0000256" key="3">
    <source>
        <dbReference type="ARBA" id="ARBA00022679"/>
    </source>
</evidence>
<sequence length="249" mass="28972">MYIISLCYSQYIVSYYRYFILYKFLEVNFFKIAKIKSDLPIMHGLFIVIEGIDCSGKSTIIRLLKKILEKTLVNNSENTNNLLQCDLGITSIRFPDRTTGTGKILDEHLRKINILNPRTSHLVFSANRWEKEKKIIELKKDNIVLCDRYYYSGIAYTVAQGVDVDWCKMADRGLPKPDILFLIDIKSDVVKDRKGFGSEFYEYEDFQTKVYEILKKVTLEDNAVLVDGSLSQEDIVEKMKDVIMNKLQK</sequence>
<evidence type="ECO:0000256" key="2">
    <source>
        <dbReference type="ARBA" id="ARBA00012980"/>
    </source>
</evidence>
<protein>
    <recommendedName>
        <fullName evidence="2">dTMP kinase</fullName>
        <ecNumber evidence="2">2.7.4.9</ecNumber>
    </recommendedName>
</protein>
<keyword evidence="10" id="KW-1185">Reference proteome</keyword>
<name>S7XLZ6_SPRLO</name>
<evidence type="ECO:0000256" key="6">
    <source>
        <dbReference type="ARBA" id="ARBA00022777"/>
    </source>
</evidence>
<dbReference type="HOGENOM" id="CLU_049131_3_2_1"/>
<evidence type="ECO:0000256" key="1">
    <source>
        <dbReference type="ARBA" id="ARBA00009776"/>
    </source>
</evidence>
<dbReference type="GO" id="GO:0005524">
    <property type="term" value="F:ATP binding"/>
    <property type="evidence" value="ECO:0007669"/>
    <property type="project" value="UniProtKB-KW"/>
</dbReference>
<organism evidence="9 10">
    <name type="scientific">Spraguea lophii (strain 42_110)</name>
    <name type="common">Microsporidian parasite</name>
    <dbReference type="NCBI Taxonomy" id="1358809"/>
    <lineage>
        <taxon>Eukaryota</taxon>
        <taxon>Fungi</taxon>
        <taxon>Fungi incertae sedis</taxon>
        <taxon>Microsporidia</taxon>
        <taxon>Spragueidae</taxon>
        <taxon>Spraguea</taxon>
    </lineage>
</organism>
<accession>S7XLZ6</accession>
<dbReference type="GO" id="GO:0006227">
    <property type="term" value="P:dUDP biosynthetic process"/>
    <property type="evidence" value="ECO:0007669"/>
    <property type="project" value="TreeGrafter"/>
</dbReference>
<dbReference type="GO" id="GO:0006233">
    <property type="term" value="P:dTDP biosynthetic process"/>
    <property type="evidence" value="ECO:0007669"/>
    <property type="project" value="InterPro"/>
</dbReference>
<dbReference type="STRING" id="1358809.S7XLZ6"/>
<dbReference type="InterPro" id="IPR027417">
    <property type="entry name" value="P-loop_NTPase"/>
</dbReference>
<evidence type="ECO:0000259" key="8">
    <source>
        <dbReference type="Pfam" id="PF02223"/>
    </source>
</evidence>
<dbReference type="Pfam" id="PF02223">
    <property type="entry name" value="Thymidylate_kin"/>
    <property type="match status" value="1"/>
</dbReference>
<dbReference type="VEuPathDB" id="MicrosporidiaDB:SLOPH_2696"/>
<dbReference type="FunCoup" id="S7XLZ6">
    <property type="interactions" value="141"/>
</dbReference>